<dbReference type="InterPro" id="IPR032508">
    <property type="entry name" value="FecR_C"/>
</dbReference>
<evidence type="ECO:0000313" key="5">
    <source>
        <dbReference type="Proteomes" id="UP000033035"/>
    </source>
</evidence>
<gene>
    <name evidence="4" type="ORF">HMPREF1536_00462</name>
</gene>
<dbReference type="HOGENOM" id="CLU_050192_2_3_10"/>
<proteinExistence type="predicted"/>
<dbReference type="STRING" id="1203610.HMPREF1536_00462"/>
<dbReference type="Gene3D" id="3.55.50.30">
    <property type="match status" value="1"/>
</dbReference>
<organism evidence="4 5">
    <name type="scientific">Parabacteroides gordonii MS-1 = DSM 23371</name>
    <dbReference type="NCBI Taxonomy" id="1203610"/>
    <lineage>
        <taxon>Bacteria</taxon>
        <taxon>Pseudomonadati</taxon>
        <taxon>Bacteroidota</taxon>
        <taxon>Bacteroidia</taxon>
        <taxon>Bacteroidales</taxon>
        <taxon>Tannerellaceae</taxon>
        <taxon>Parabacteroides</taxon>
    </lineage>
</organism>
<dbReference type="Proteomes" id="UP000033035">
    <property type="component" value="Unassembled WGS sequence"/>
</dbReference>
<keyword evidence="5" id="KW-1185">Reference proteome</keyword>
<keyword evidence="1" id="KW-0812">Transmembrane</keyword>
<feature type="transmembrane region" description="Helical" evidence="1">
    <location>
        <begin position="87"/>
        <end position="107"/>
    </location>
</feature>
<evidence type="ECO:0000313" key="4">
    <source>
        <dbReference type="EMBL" id="KKB60581.1"/>
    </source>
</evidence>
<evidence type="ECO:0000256" key="1">
    <source>
        <dbReference type="SAM" id="Phobius"/>
    </source>
</evidence>
<dbReference type="PANTHER" id="PTHR30273">
    <property type="entry name" value="PERIPLASMIC SIGNAL SENSOR AND SIGMA FACTOR ACTIVATOR FECR-RELATED"/>
    <property type="match status" value="1"/>
</dbReference>
<comment type="caution">
    <text evidence="4">The sequence shown here is derived from an EMBL/GenBank/DDBJ whole genome shotgun (WGS) entry which is preliminary data.</text>
</comment>
<evidence type="ECO:0000259" key="3">
    <source>
        <dbReference type="Pfam" id="PF16344"/>
    </source>
</evidence>
<reference evidence="4 5" key="1">
    <citation type="submission" date="2013-04" db="EMBL/GenBank/DDBJ databases">
        <title>The Genome Sequence of Parabacteroides gordonii DSM 23371.</title>
        <authorList>
            <consortium name="The Broad Institute Genomics Platform"/>
            <person name="Earl A."/>
            <person name="Ward D."/>
            <person name="Feldgarden M."/>
            <person name="Gevers D."/>
            <person name="Martens E."/>
            <person name="Sakamoto M."/>
            <person name="Benno Y."/>
            <person name="Suzuki N."/>
            <person name="Matsunaga N."/>
            <person name="Koshihara K."/>
            <person name="Seki M."/>
            <person name="Komiya H."/>
            <person name="Walker B."/>
            <person name="Young S."/>
            <person name="Zeng Q."/>
            <person name="Gargeya S."/>
            <person name="Fitzgerald M."/>
            <person name="Haas B."/>
            <person name="Abouelleil A."/>
            <person name="Allen A.W."/>
            <person name="Alvarado L."/>
            <person name="Arachchi H.M."/>
            <person name="Berlin A.M."/>
            <person name="Chapman S.B."/>
            <person name="Gainer-Dewar J."/>
            <person name="Goldberg J."/>
            <person name="Griggs A."/>
            <person name="Gujja S."/>
            <person name="Hansen M."/>
            <person name="Howarth C."/>
            <person name="Imamovic A."/>
            <person name="Ireland A."/>
            <person name="Larimer J."/>
            <person name="McCowan C."/>
            <person name="Murphy C."/>
            <person name="Pearson M."/>
            <person name="Poon T.W."/>
            <person name="Priest M."/>
            <person name="Roberts A."/>
            <person name="Saif S."/>
            <person name="Shea T."/>
            <person name="Sisk P."/>
            <person name="Sykes S."/>
            <person name="Wortman J."/>
            <person name="Nusbaum C."/>
            <person name="Birren B."/>
        </authorList>
    </citation>
    <scope>NUCLEOTIDE SEQUENCE [LARGE SCALE GENOMIC DNA]</scope>
    <source>
        <strain evidence="4 5">MS-1</strain>
    </source>
</reference>
<feature type="domain" description="Protein FecR C-terminal" evidence="3">
    <location>
        <begin position="258"/>
        <end position="324"/>
    </location>
</feature>
<dbReference type="GO" id="GO:0016989">
    <property type="term" value="F:sigma factor antagonist activity"/>
    <property type="evidence" value="ECO:0007669"/>
    <property type="project" value="TreeGrafter"/>
</dbReference>
<keyword evidence="1" id="KW-1133">Transmembrane helix</keyword>
<feature type="domain" description="FecR protein" evidence="2">
    <location>
        <begin position="120"/>
        <end position="215"/>
    </location>
</feature>
<keyword evidence="1" id="KW-0472">Membrane</keyword>
<dbReference type="Pfam" id="PF04773">
    <property type="entry name" value="FecR"/>
    <property type="match status" value="1"/>
</dbReference>
<protein>
    <recommendedName>
        <fullName evidence="6">FecR protein domain-containing protein</fullName>
    </recommendedName>
</protein>
<dbReference type="AlphaFoldDB" id="A0A0F5JRY8"/>
<sequence length="327" mass="38107">MEQLKHINIILKRFISGIYTCEDANRIMDMFRSQQYTKEINEEMDLVWQSVPEEETTSLQHEQYTAEARALLTRIRKEERKIPFGSLLKYAAIFALIVSVGFGAYQFTRITDMQNIAYTEIRVKNGEHKRIVLPDGTKVILNAGSFMKYPERFTQDFRRIEMDGEAFFEVVHDEDKPFVVSTKDASVKVLGTSFNVKAYDVDEQILVSVRSGKVQVDMTDAMMRLLPDEQLVFSRKNGEIQKRNESARHATVWIDGGLYFNKTPIRSVVKELERMYNCKIELSGDKPYDDYIYGEHDNKSLESVLKSIQYSTDIKYRKEGDKIIFYK</sequence>
<dbReference type="Pfam" id="PF16344">
    <property type="entry name" value="FecR_C"/>
    <property type="match status" value="1"/>
</dbReference>
<dbReference type="PIRSF" id="PIRSF018266">
    <property type="entry name" value="FecR"/>
    <property type="match status" value="1"/>
</dbReference>
<dbReference type="Gene3D" id="2.60.120.1440">
    <property type="match status" value="1"/>
</dbReference>
<evidence type="ECO:0000259" key="2">
    <source>
        <dbReference type="Pfam" id="PF04773"/>
    </source>
</evidence>
<dbReference type="PANTHER" id="PTHR30273:SF2">
    <property type="entry name" value="PROTEIN FECR"/>
    <property type="match status" value="1"/>
</dbReference>
<dbReference type="RefSeq" id="WP_028728530.1">
    <property type="nucleotide sequence ID" value="NZ_AUAE01000032.1"/>
</dbReference>
<evidence type="ECO:0008006" key="6">
    <source>
        <dbReference type="Google" id="ProtNLM"/>
    </source>
</evidence>
<dbReference type="PATRIC" id="fig|1203610.3.peg.483"/>
<dbReference type="InterPro" id="IPR012373">
    <property type="entry name" value="Ferrdict_sens_TM"/>
</dbReference>
<dbReference type="InterPro" id="IPR006860">
    <property type="entry name" value="FecR"/>
</dbReference>
<dbReference type="EMBL" id="AQHW01000002">
    <property type="protein sequence ID" value="KKB60581.1"/>
    <property type="molecule type" value="Genomic_DNA"/>
</dbReference>
<name>A0A0F5JRY8_9BACT</name>
<dbReference type="FunFam" id="2.60.120.1440:FF:000001">
    <property type="entry name" value="Putative anti-sigma factor"/>
    <property type="match status" value="1"/>
</dbReference>
<accession>A0A0F5JRY8</accession>